<dbReference type="PRINTS" id="PR00131">
    <property type="entry name" value="GLHYDRLASE1"/>
</dbReference>
<gene>
    <name evidence="5" type="primary">bglH_1</name>
    <name evidence="5" type="ORF">CLCHR_02010</name>
</gene>
<dbReference type="EC" id="3.2.1.86" evidence="5"/>
<name>A0A1V4J1X9_9CLOT</name>
<dbReference type="GO" id="GO:0008706">
    <property type="term" value="F:6-phospho-beta-glucosidase activity"/>
    <property type="evidence" value="ECO:0007669"/>
    <property type="project" value="UniProtKB-EC"/>
</dbReference>
<dbReference type="Pfam" id="PF00232">
    <property type="entry name" value="Glyco_hydro_1"/>
    <property type="match status" value="1"/>
</dbReference>
<protein>
    <submittedName>
        <fullName evidence="5">Aryl-phospho-beta-D-glucosidase BglH</fullName>
        <ecNumber evidence="5">3.2.1.86</ecNumber>
    </submittedName>
</protein>
<accession>A0A1V4J1X9</accession>
<evidence type="ECO:0000256" key="2">
    <source>
        <dbReference type="ARBA" id="ARBA00022801"/>
    </source>
</evidence>
<dbReference type="NCBIfam" id="NF007154">
    <property type="entry name" value="PRK09589.1"/>
    <property type="match status" value="1"/>
</dbReference>
<comment type="similarity">
    <text evidence="1 4">Belongs to the glycosyl hydrolase 1 family.</text>
</comment>
<keyword evidence="2 5" id="KW-0378">Hydrolase</keyword>
<keyword evidence="3 5" id="KW-0326">Glycosidase</keyword>
<dbReference type="Proteomes" id="UP000191056">
    <property type="component" value="Unassembled WGS sequence"/>
</dbReference>
<dbReference type="RefSeq" id="WP_079437792.1">
    <property type="nucleotide sequence ID" value="NZ_MZGT01000002.1"/>
</dbReference>
<proteinExistence type="inferred from homology"/>
<dbReference type="NCBIfam" id="NF007356">
    <property type="entry name" value="PRK09852.1"/>
    <property type="match status" value="1"/>
</dbReference>
<dbReference type="PANTHER" id="PTHR10353">
    <property type="entry name" value="GLYCOSYL HYDROLASE"/>
    <property type="match status" value="1"/>
</dbReference>
<dbReference type="PANTHER" id="PTHR10353:SF296">
    <property type="entry name" value="6-PHOSPHO-BETA-GLUCOSIDASE"/>
    <property type="match status" value="1"/>
</dbReference>
<evidence type="ECO:0000256" key="1">
    <source>
        <dbReference type="ARBA" id="ARBA00010838"/>
    </source>
</evidence>
<keyword evidence="6" id="KW-1185">Reference proteome</keyword>
<dbReference type="Gene3D" id="3.20.20.80">
    <property type="entry name" value="Glycosidases"/>
    <property type="match status" value="1"/>
</dbReference>
<evidence type="ECO:0000256" key="4">
    <source>
        <dbReference type="RuleBase" id="RU003690"/>
    </source>
</evidence>
<dbReference type="SUPFAM" id="SSF51445">
    <property type="entry name" value="(Trans)glycosidases"/>
    <property type="match status" value="1"/>
</dbReference>
<evidence type="ECO:0000256" key="3">
    <source>
        <dbReference type="ARBA" id="ARBA00023295"/>
    </source>
</evidence>
<dbReference type="STRING" id="225345.CLCHR_02010"/>
<dbReference type="FunFam" id="3.20.20.80:FF:000004">
    <property type="entry name" value="Beta-glucosidase 6-phospho-beta-glucosidase"/>
    <property type="match status" value="1"/>
</dbReference>
<dbReference type="GO" id="GO:0016052">
    <property type="term" value="P:carbohydrate catabolic process"/>
    <property type="evidence" value="ECO:0007669"/>
    <property type="project" value="TreeGrafter"/>
</dbReference>
<evidence type="ECO:0000313" key="5">
    <source>
        <dbReference type="EMBL" id="OPJ66100.1"/>
    </source>
</evidence>
<dbReference type="PROSITE" id="PS00653">
    <property type="entry name" value="GLYCOSYL_HYDROL_F1_2"/>
    <property type="match status" value="1"/>
</dbReference>
<reference evidence="5 6" key="1">
    <citation type="submission" date="2017-03" db="EMBL/GenBank/DDBJ databases">
        <title>Genome sequence of Clostridium chromiireducens DSM 23318.</title>
        <authorList>
            <person name="Poehlein A."/>
            <person name="Daniel R."/>
        </authorList>
    </citation>
    <scope>NUCLEOTIDE SEQUENCE [LARGE SCALE GENOMIC DNA]</scope>
    <source>
        <strain evidence="5 6">DSM 23318</strain>
    </source>
</reference>
<dbReference type="InterPro" id="IPR033132">
    <property type="entry name" value="GH_1_N_CS"/>
</dbReference>
<dbReference type="InterPro" id="IPR001360">
    <property type="entry name" value="Glyco_hydro_1"/>
</dbReference>
<evidence type="ECO:0000313" key="6">
    <source>
        <dbReference type="Proteomes" id="UP000191056"/>
    </source>
</evidence>
<dbReference type="AlphaFoldDB" id="A0A1V4J1X9"/>
<organism evidence="5 6">
    <name type="scientific">Clostridium chromiireducens</name>
    <dbReference type="NCBI Taxonomy" id="225345"/>
    <lineage>
        <taxon>Bacteria</taxon>
        <taxon>Bacillati</taxon>
        <taxon>Bacillota</taxon>
        <taxon>Clostridia</taxon>
        <taxon>Eubacteriales</taxon>
        <taxon>Clostridiaceae</taxon>
        <taxon>Clostridium</taxon>
    </lineage>
</organism>
<dbReference type="OrthoDB" id="2339329at2"/>
<dbReference type="NCBIfam" id="NF007158">
    <property type="entry name" value="PRK09593.1"/>
    <property type="match status" value="1"/>
</dbReference>
<sequence length="485" mass="55571">MLNKFTGLPNDFLWGGATAANQFEGGYREGGKGLSTADVMTGGTHTTPRRITPELEEGTYYPSHEAIDFYHHYKEDIKLFGEMGFKTFRLSINWSRIFPNGDDLTPNEEGLKFYDDVFAELKKYNIEPLVTISHYETPFGLTKKYNGWAGREVIECYVRYCETIFKRYKDVVKYWLTFNEINCLTMPFGAVMGGGILLNDGGELAFDKETDDSKQIRFQALHHQFIASAKSVKLGHEINKDFKIGCMIAYMTTYPYTCNPEDVFLAQERDNLNNFLCSDVQVRGAYPGFAKRFFRENNIEIKMEGNDEQILKEGCVDFYTFSYYMSNCSSTDSNLEKTSGNILGGVKNPYLKASDWGWQIDPKGLRWTLNNIYNRYRIPLMVVENGLGAVDEALADGSINDDYRIDYLREHIEEMKEAVNDGVDLIGYTPWGCIDLVSASTGEMKKRYGFIYVNKDNDGNGDLSRSRKKSFYWYKKVIETNGEEL</sequence>
<dbReference type="InterPro" id="IPR017853">
    <property type="entry name" value="GH"/>
</dbReference>
<comment type="caution">
    <text evidence="5">The sequence shown here is derived from an EMBL/GenBank/DDBJ whole genome shotgun (WGS) entry which is preliminary data.</text>
</comment>
<dbReference type="EMBL" id="MZGT01000002">
    <property type="protein sequence ID" value="OPJ66100.1"/>
    <property type="molecule type" value="Genomic_DNA"/>
</dbReference>
<dbReference type="GO" id="GO:0005829">
    <property type="term" value="C:cytosol"/>
    <property type="evidence" value="ECO:0007669"/>
    <property type="project" value="TreeGrafter"/>
</dbReference>